<keyword evidence="2 5" id="KW-0808">Transferase</keyword>
<dbReference type="Gene3D" id="3.90.550.10">
    <property type="entry name" value="Spore Coat Polysaccharide Biosynthesis Protein SpsA, Chain A"/>
    <property type="match status" value="2"/>
</dbReference>
<dbReference type="InterPro" id="IPR001173">
    <property type="entry name" value="Glyco_trans_2-like"/>
</dbReference>
<dbReference type="Pfam" id="PF00535">
    <property type="entry name" value="Glycos_transf_2"/>
    <property type="match status" value="2"/>
</dbReference>
<dbReference type="Proteomes" id="UP000658733">
    <property type="component" value="Unassembled WGS sequence"/>
</dbReference>
<evidence type="ECO:0000259" key="4">
    <source>
        <dbReference type="Pfam" id="PF00535"/>
    </source>
</evidence>
<evidence type="ECO:0000256" key="1">
    <source>
        <dbReference type="ARBA" id="ARBA00022676"/>
    </source>
</evidence>
<dbReference type="PANTHER" id="PTHR22916:SF51">
    <property type="entry name" value="GLYCOSYLTRANSFERASE EPSH-RELATED"/>
    <property type="match status" value="1"/>
</dbReference>
<reference evidence="5" key="1">
    <citation type="submission" date="2020-10" db="EMBL/GenBank/DDBJ databases">
        <title>Dehalococcoides mccartyi of a TCE/Cr reducing biochatode.</title>
        <authorList>
            <person name="Matturro B."/>
        </authorList>
    </citation>
    <scope>NUCLEOTIDE SEQUENCE</scope>
    <source>
        <strain evidence="5">Bin4</strain>
    </source>
</reference>
<sequence>MLLYVIKKEKGNPIKIYKIIKAKHKIRKFRLFDKKYYLKKYPNVKSIINPLDHYIYHGYKEYKNPSELFDNNYYLNKYSDVKKSGHNPLIHYVLYGKKEGRFPNKKSENNSIESLYSRLEKQKKKIKKLEEKIKKQSKIYKIKSINKEKISWQIEKFGDLGIIKKKRNPKLIVSLTSYPDRIYDIHYCLYSLLNQSLKPDEVILWLSREEFKNLEEDIPKKTLQLRKNGLKIKWCDNLKSYKKLIFALKEYPNDIIVTADDDVYYPKNWLEKIYNEYDEKTIVCHRAHFVNFDDSKFKKYKDWDRNIENKNASFLNFATGVGGVLYPPKSLHPDVLNEDLFIKLAPNADDIWFWVMGVLNGIKTKVVPDGYRILNYINPKRELNVENEETLYSKNKNGGNDNQMENIVNYYPQIKNILKNEYSPKVSIIIPVHNTSKYLKKCMDSVINQKLKDIEIICINDESRDNSLEILEDYARKDKRIKIINQVNQGVSIARNTGLKIAKGEYVGFVDSDDWIDLNFFYELYNKAKSQGADLARTFYKYEYPYKRDEEKLNKIIKKRNKEREQLNVNDHSVVIWNAIYKRKYIEKNKI</sequence>
<protein>
    <submittedName>
        <fullName evidence="5">Glycosyltransferase</fullName>
    </submittedName>
</protein>
<dbReference type="CDD" id="cd00761">
    <property type="entry name" value="Glyco_tranf_GTA_type"/>
    <property type="match status" value="2"/>
</dbReference>
<dbReference type="EMBL" id="JADIIN010000015">
    <property type="protein sequence ID" value="MBF4468083.1"/>
    <property type="molecule type" value="Genomic_DNA"/>
</dbReference>
<evidence type="ECO:0000256" key="2">
    <source>
        <dbReference type="ARBA" id="ARBA00022679"/>
    </source>
</evidence>
<keyword evidence="3" id="KW-0175">Coiled coil</keyword>
<dbReference type="PANTHER" id="PTHR22916">
    <property type="entry name" value="GLYCOSYLTRANSFERASE"/>
    <property type="match status" value="1"/>
</dbReference>
<organism evidence="5 6">
    <name type="scientific">Methanobrevibacter arboriphilus</name>
    <dbReference type="NCBI Taxonomy" id="39441"/>
    <lineage>
        <taxon>Archaea</taxon>
        <taxon>Methanobacteriati</taxon>
        <taxon>Methanobacteriota</taxon>
        <taxon>Methanomada group</taxon>
        <taxon>Methanobacteria</taxon>
        <taxon>Methanobacteriales</taxon>
        <taxon>Methanobacteriaceae</taxon>
        <taxon>Methanobrevibacter</taxon>
    </lineage>
</organism>
<proteinExistence type="predicted"/>
<dbReference type="SUPFAM" id="SSF53448">
    <property type="entry name" value="Nucleotide-diphospho-sugar transferases"/>
    <property type="match status" value="2"/>
</dbReference>
<feature type="domain" description="Glycosyltransferase 2-like" evidence="4">
    <location>
        <begin position="185"/>
        <end position="302"/>
    </location>
</feature>
<evidence type="ECO:0000313" key="5">
    <source>
        <dbReference type="EMBL" id="MBF4468083.1"/>
    </source>
</evidence>
<gene>
    <name evidence="5" type="ORF">ISP01_01630</name>
</gene>
<dbReference type="GO" id="GO:0016757">
    <property type="term" value="F:glycosyltransferase activity"/>
    <property type="evidence" value="ECO:0007669"/>
    <property type="project" value="UniProtKB-KW"/>
</dbReference>
<keyword evidence="1" id="KW-0328">Glycosyltransferase</keyword>
<evidence type="ECO:0000313" key="6">
    <source>
        <dbReference type="Proteomes" id="UP000658733"/>
    </source>
</evidence>
<feature type="coiled-coil region" evidence="3">
    <location>
        <begin position="105"/>
        <end position="139"/>
    </location>
</feature>
<dbReference type="AlphaFoldDB" id="A0A843ADT0"/>
<evidence type="ECO:0000256" key="3">
    <source>
        <dbReference type="SAM" id="Coils"/>
    </source>
</evidence>
<feature type="domain" description="Glycosyltransferase 2-like" evidence="4">
    <location>
        <begin position="427"/>
        <end position="588"/>
    </location>
</feature>
<comment type="caution">
    <text evidence="5">The sequence shown here is derived from an EMBL/GenBank/DDBJ whole genome shotgun (WGS) entry which is preliminary data.</text>
</comment>
<name>A0A843ADT0_METAZ</name>
<dbReference type="RefSeq" id="WP_278521787.1">
    <property type="nucleotide sequence ID" value="NZ_JADIIN010000015.1"/>
</dbReference>
<accession>A0A843ADT0</accession>
<dbReference type="InterPro" id="IPR029044">
    <property type="entry name" value="Nucleotide-diphossugar_trans"/>
</dbReference>